<dbReference type="InterPro" id="IPR038729">
    <property type="entry name" value="Rad50/SbcC_AAA"/>
</dbReference>
<evidence type="ECO:0000313" key="4">
    <source>
        <dbReference type="Proteomes" id="UP000198284"/>
    </source>
</evidence>
<feature type="domain" description="Rad50/SbcC-type AAA" evidence="2">
    <location>
        <begin position="5"/>
        <end position="48"/>
    </location>
</feature>
<dbReference type="InterPro" id="IPR027417">
    <property type="entry name" value="P-loop_NTPase"/>
</dbReference>
<evidence type="ECO:0000259" key="2">
    <source>
        <dbReference type="Pfam" id="PF13476"/>
    </source>
</evidence>
<name>A0A239KZ38_9BURK</name>
<proteinExistence type="predicted"/>
<dbReference type="AlphaFoldDB" id="A0A239KZ38"/>
<organism evidence="3 4">
    <name type="scientific">Noviherbaspirillum humi</name>
    <dbReference type="NCBI Taxonomy" id="1688639"/>
    <lineage>
        <taxon>Bacteria</taxon>
        <taxon>Pseudomonadati</taxon>
        <taxon>Pseudomonadota</taxon>
        <taxon>Betaproteobacteria</taxon>
        <taxon>Burkholderiales</taxon>
        <taxon>Oxalobacteraceae</taxon>
        <taxon>Noviherbaspirillum</taxon>
    </lineage>
</organism>
<protein>
    <submittedName>
        <fullName evidence="3">DNA repair exonuclease SbcCD ATPase subunit</fullName>
    </submittedName>
</protein>
<keyword evidence="1" id="KW-0175">Coiled coil</keyword>
<dbReference type="Pfam" id="PF13476">
    <property type="entry name" value="AAA_23"/>
    <property type="match status" value="1"/>
</dbReference>
<accession>A0A239KZ38</accession>
<feature type="coiled-coil region" evidence="1">
    <location>
        <begin position="400"/>
        <end position="427"/>
    </location>
</feature>
<feature type="coiled-coil region" evidence="1">
    <location>
        <begin position="502"/>
        <end position="659"/>
    </location>
</feature>
<dbReference type="Proteomes" id="UP000198284">
    <property type="component" value="Unassembled WGS sequence"/>
</dbReference>
<dbReference type="EMBL" id="FZOT01000018">
    <property type="protein sequence ID" value="SNT22873.1"/>
    <property type="molecule type" value="Genomic_DNA"/>
</dbReference>
<dbReference type="Gene3D" id="3.40.50.300">
    <property type="entry name" value="P-loop containing nucleotide triphosphate hydrolases"/>
    <property type="match status" value="2"/>
</dbReference>
<dbReference type="PANTHER" id="PTHR41259">
    <property type="entry name" value="DOUBLE-STRAND BREAK REPAIR RAD50 ATPASE, PUTATIVE-RELATED"/>
    <property type="match status" value="1"/>
</dbReference>
<gene>
    <name evidence="3" type="ORF">SAMN06265795_1184</name>
</gene>
<feature type="coiled-coil region" evidence="1">
    <location>
        <begin position="698"/>
        <end position="732"/>
    </location>
</feature>
<dbReference type="GO" id="GO:0004527">
    <property type="term" value="F:exonuclease activity"/>
    <property type="evidence" value="ECO:0007669"/>
    <property type="project" value="UniProtKB-KW"/>
</dbReference>
<feature type="coiled-coil region" evidence="1">
    <location>
        <begin position="203"/>
        <end position="294"/>
    </location>
</feature>
<evidence type="ECO:0000256" key="1">
    <source>
        <dbReference type="SAM" id="Coils"/>
    </source>
</evidence>
<dbReference type="RefSeq" id="WP_089401124.1">
    <property type="nucleotide sequence ID" value="NZ_FZOT01000018.1"/>
</dbReference>
<sequence length="877" mass="97547">MKLKRLLIEDFKQFTGQVRIDDLDPGLNIFTGPNEAGKTSIATAVRTLFLEKHRSSTLRHLVPWQASSGQPRIEAEFAVGSCHYLLRKSFVVRSRCELIHDGQHRMEGEEAEEALAELLRFSRPVRGSAAPEHGGVPGLLWVTQGQAQDVENPVGHAATYLRDALNQLSGSRVEAGEDVLIAAVRRELHELVTEKTRKPTQHYAAVEADLERALRDQQQLQLQQAQFEAEIDRLSKLEADYDDLSRRKPWEALEQKAEQAKVSVAALRDARVRLEQLQLLRAGAHDRIRLLQERERQRLEALSALAALEAGQSRTAIEAAEAAEALAQLGGAMGQAEHAIQVSRDALQQALAAEQAQEWREQAGLRQKEVERLQQQLAQSRDIGERLQAFTLAAHADAVDVDALHRLRQLEAELAALRARLETGATRIEYRLQPGRALRMDDQTLDGTGQALITGRTLLHLPDLGEISIVPAASDGAVLAAQADDLVIERAGLLQALGAQNLADAENRFQRWQDARREMESLERLLQAHAPQGCDALARAVENEQLMLAQLAQRLAQLPDVGTAPSRHDAEAAVAEATARLQQCQRRQQELHTARAAAEARLRMQQEQSAAMRARMEADGDADARQAQQLELASAVAAEQAHARDIEQARAELDRLAAETGEQDVDRYQRSAALQREAHTRQKVALAELRGKLEQLGASGLGERLADVNAEVEQLQRRRAELKLRADALAMLHDMLVEERDRTVQRLQAPLAERMAHYCRRLFPQSDLNLQDNLAPALLNRDGWGAELNYLSFGTREQLGILTRLAYADLLKEAGVPTLLMLDDAVVHTDAARRERIKRALLDAMQRHQILLFTCHPEAWDDLGVVPRSIGSMRVVA</sequence>
<keyword evidence="3" id="KW-0540">Nuclease</keyword>
<dbReference type="GO" id="GO:0006302">
    <property type="term" value="P:double-strand break repair"/>
    <property type="evidence" value="ECO:0007669"/>
    <property type="project" value="InterPro"/>
</dbReference>
<keyword evidence="4" id="KW-1185">Reference proteome</keyword>
<keyword evidence="3" id="KW-0269">Exonuclease</keyword>
<reference evidence="3 4" key="1">
    <citation type="submission" date="2017-06" db="EMBL/GenBank/DDBJ databases">
        <authorList>
            <person name="Kim H.J."/>
            <person name="Triplett B.A."/>
        </authorList>
    </citation>
    <scope>NUCLEOTIDE SEQUENCE [LARGE SCALE GENOMIC DNA]</scope>
    <source>
        <strain evidence="3 4">U15</strain>
    </source>
</reference>
<evidence type="ECO:0000313" key="3">
    <source>
        <dbReference type="EMBL" id="SNT22873.1"/>
    </source>
</evidence>
<dbReference type="GO" id="GO:0016887">
    <property type="term" value="F:ATP hydrolysis activity"/>
    <property type="evidence" value="ECO:0007669"/>
    <property type="project" value="InterPro"/>
</dbReference>
<keyword evidence="3" id="KW-0378">Hydrolase</keyword>
<dbReference type="OrthoDB" id="9764467at2"/>
<dbReference type="PANTHER" id="PTHR41259:SF1">
    <property type="entry name" value="DOUBLE-STRAND BREAK REPAIR RAD50 ATPASE, PUTATIVE-RELATED"/>
    <property type="match status" value="1"/>
</dbReference>
<dbReference type="SUPFAM" id="SSF52540">
    <property type="entry name" value="P-loop containing nucleoside triphosphate hydrolases"/>
    <property type="match status" value="1"/>
</dbReference>